<reference evidence="6 7" key="1">
    <citation type="submission" date="2017-05" db="EMBL/GenBank/DDBJ databases">
        <title>Butyricicoccus porcorum sp. nov. a butyrate-producing bacterium from the swine intestinal tract.</title>
        <authorList>
            <person name="Trachsel J."/>
            <person name="Humphrey S."/>
            <person name="Allen H.K."/>
        </authorList>
    </citation>
    <scope>NUCLEOTIDE SEQUENCE [LARGE SCALE GENOMIC DNA]</scope>
    <source>
        <strain evidence="6">BB10</strain>
    </source>
</reference>
<keyword evidence="4" id="KW-0411">Iron-sulfur</keyword>
<feature type="domain" description="4Fe-4S ferredoxin-type" evidence="5">
    <location>
        <begin position="175"/>
        <end position="204"/>
    </location>
</feature>
<evidence type="ECO:0000313" key="6">
    <source>
        <dbReference type="EMBL" id="OUM21277.1"/>
    </source>
</evidence>
<dbReference type="InterPro" id="IPR017896">
    <property type="entry name" value="4Fe4S_Fe-S-bd"/>
</dbReference>
<dbReference type="PANTHER" id="PTHR43687">
    <property type="entry name" value="ADENYLYLSULFATE REDUCTASE, BETA SUBUNIT"/>
    <property type="match status" value="1"/>
</dbReference>
<organism evidence="6 7">
    <name type="scientific">Butyricicoccus porcorum</name>
    <dbReference type="NCBI Taxonomy" id="1945634"/>
    <lineage>
        <taxon>Bacteria</taxon>
        <taxon>Bacillati</taxon>
        <taxon>Bacillota</taxon>
        <taxon>Clostridia</taxon>
        <taxon>Eubacteriales</taxon>
        <taxon>Butyricicoccaceae</taxon>
        <taxon>Butyricicoccus</taxon>
    </lineage>
</organism>
<evidence type="ECO:0000256" key="3">
    <source>
        <dbReference type="ARBA" id="ARBA00023004"/>
    </source>
</evidence>
<gene>
    <name evidence="6" type="ORF">CBW42_01515</name>
</gene>
<keyword evidence="7" id="KW-1185">Reference proteome</keyword>
<evidence type="ECO:0000259" key="5">
    <source>
        <dbReference type="PROSITE" id="PS51379"/>
    </source>
</evidence>
<dbReference type="InterPro" id="IPR029039">
    <property type="entry name" value="Flavoprotein-like_sf"/>
</dbReference>
<dbReference type="OrthoDB" id="9813995at2"/>
<dbReference type="SUPFAM" id="SSF52218">
    <property type="entry name" value="Flavoproteins"/>
    <property type="match status" value="1"/>
</dbReference>
<dbReference type="GO" id="GO:0051539">
    <property type="term" value="F:4 iron, 4 sulfur cluster binding"/>
    <property type="evidence" value="ECO:0007669"/>
    <property type="project" value="UniProtKB-KW"/>
</dbReference>
<keyword evidence="2" id="KW-0479">Metal-binding</keyword>
<dbReference type="SUPFAM" id="SSF54862">
    <property type="entry name" value="4Fe-4S ferredoxins"/>
    <property type="match status" value="1"/>
</dbReference>
<evidence type="ECO:0000313" key="7">
    <source>
        <dbReference type="Proteomes" id="UP000194903"/>
    </source>
</evidence>
<protein>
    <submittedName>
        <fullName evidence="6">4Fe-4S ferredoxin</fullName>
    </submittedName>
</protein>
<dbReference type="EMBL" id="NHOC01000002">
    <property type="protein sequence ID" value="OUM21277.1"/>
    <property type="molecule type" value="Genomic_DNA"/>
</dbReference>
<dbReference type="Pfam" id="PF13237">
    <property type="entry name" value="Fer4_10"/>
    <property type="match status" value="1"/>
</dbReference>
<keyword evidence="1" id="KW-0004">4Fe-4S</keyword>
<name>A0A252F674_9FIRM</name>
<dbReference type="PROSITE" id="PS00198">
    <property type="entry name" value="4FE4S_FER_1"/>
    <property type="match status" value="1"/>
</dbReference>
<dbReference type="PROSITE" id="PS51379">
    <property type="entry name" value="4FE4S_FER_2"/>
    <property type="match status" value="2"/>
</dbReference>
<feature type="domain" description="4Fe-4S ferredoxin-type" evidence="5">
    <location>
        <begin position="205"/>
        <end position="232"/>
    </location>
</feature>
<comment type="caution">
    <text evidence="6">The sequence shown here is derived from an EMBL/GenBank/DDBJ whole genome shotgun (WGS) entry which is preliminary data.</text>
</comment>
<dbReference type="Gene3D" id="3.30.70.20">
    <property type="match status" value="1"/>
</dbReference>
<keyword evidence="3" id="KW-0408">Iron</keyword>
<dbReference type="PANTHER" id="PTHR43687:SF1">
    <property type="entry name" value="FERREDOXIN III"/>
    <property type="match status" value="1"/>
</dbReference>
<sequence length="255" mass="26511">MTVFTITFSPTGGTQKCADLLANALSPAHTVIDLTDRTLDFASIPFSADDVCIVAVPVYGGRVPDIAVLRLRQLHGSGARAVLVAVYGNRAFEDTLLELRDTLQATGFRPVAAVAALAEHSIVRQIAAGQPDAADAAQLSGFAAKIRERLESGKIPEPLTVPGNVPYRAFGGVPLKPQADPTACNSCGKCASLCPVGAIPADTPAETNADACISCMRCIAVCPNGARALNPDMLAGLAQKLGAVCGERKQNELFL</sequence>
<evidence type="ECO:0000256" key="4">
    <source>
        <dbReference type="ARBA" id="ARBA00023014"/>
    </source>
</evidence>
<proteinExistence type="predicted"/>
<evidence type="ECO:0000256" key="2">
    <source>
        <dbReference type="ARBA" id="ARBA00022723"/>
    </source>
</evidence>
<accession>A0A252F674</accession>
<dbReference type="RefSeq" id="WP_087017055.1">
    <property type="nucleotide sequence ID" value="NZ_NHOC01000002.1"/>
</dbReference>
<dbReference type="Proteomes" id="UP000194903">
    <property type="component" value="Unassembled WGS sequence"/>
</dbReference>
<dbReference type="AlphaFoldDB" id="A0A252F674"/>
<dbReference type="GO" id="GO:0046872">
    <property type="term" value="F:metal ion binding"/>
    <property type="evidence" value="ECO:0007669"/>
    <property type="project" value="UniProtKB-KW"/>
</dbReference>
<dbReference type="InterPro" id="IPR017900">
    <property type="entry name" value="4Fe4S_Fe_S_CS"/>
</dbReference>
<dbReference type="InterPro" id="IPR050572">
    <property type="entry name" value="Fe-S_Ferredoxin"/>
</dbReference>
<evidence type="ECO:0000256" key="1">
    <source>
        <dbReference type="ARBA" id="ARBA00022485"/>
    </source>
</evidence>
<dbReference type="Gene3D" id="3.40.50.360">
    <property type="match status" value="1"/>
</dbReference>